<dbReference type="EMBL" id="FUXA01000011">
    <property type="protein sequence ID" value="SJZ87472.1"/>
    <property type="molecule type" value="Genomic_DNA"/>
</dbReference>
<dbReference type="RefSeq" id="WP_078787673.1">
    <property type="nucleotide sequence ID" value="NZ_FMTO01000010.1"/>
</dbReference>
<dbReference type="Proteomes" id="UP000189857">
    <property type="component" value="Unassembled WGS sequence"/>
</dbReference>
<dbReference type="OrthoDB" id="4772335at2"/>
<proteinExistence type="predicted"/>
<evidence type="ECO:0000313" key="3">
    <source>
        <dbReference type="Proteomes" id="UP000189857"/>
    </source>
</evidence>
<name>A0A1T4P7P8_9FIRM</name>
<dbReference type="Pfam" id="PF06445">
    <property type="entry name" value="GyrI-like"/>
    <property type="match status" value="1"/>
</dbReference>
<sequence length="220" mass="25563">MAFDFKKEYKEFYMPKARPEIVTVPKMNYIAVRGSGDPNEEDGDYKKAIGLLYGIAFTIKMSKKGDHRIEGYFDYVVPPLEGFWWQGDNSAEPNPDVLTGVIDYSHKEDFHWISVIRLPDFVTEEDFKWAVDEAITKKKMDFSKVEFLTIEEGLSVQCMHIGSYDDEPATVAMMHEFIEQKGYVLDITEDRLHHEIYLSDARKVAPEKLKTVIRHPIKEK</sequence>
<dbReference type="PIRSF" id="PIRSF031644">
    <property type="entry name" value="UCP031644"/>
    <property type="match status" value="1"/>
</dbReference>
<organism evidence="2 3">
    <name type="scientific">Eubacterium ruminantium</name>
    <dbReference type="NCBI Taxonomy" id="42322"/>
    <lineage>
        <taxon>Bacteria</taxon>
        <taxon>Bacillati</taxon>
        <taxon>Bacillota</taxon>
        <taxon>Clostridia</taxon>
        <taxon>Eubacteriales</taxon>
        <taxon>Eubacteriaceae</taxon>
        <taxon>Eubacterium</taxon>
    </lineage>
</organism>
<evidence type="ECO:0000259" key="1">
    <source>
        <dbReference type="Pfam" id="PF06445"/>
    </source>
</evidence>
<evidence type="ECO:0000313" key="2">
    <source>
        <dbReference type="EMBL" id="SJZ87472.1"/>
    </source>
</evidence>
<dbReference type="SUPFAM" id="SSF55136">
    <property type="entry name" value="Probable bacterial effector-binding domain"/>
    <property type="match status" value="1"/>
</dbReference>
<dbReference type="InterPro" id="IPR008319">
    <property type="entry name" value="GyrI-like_CCH_Lin2189-like"/>
</dbReference>
<accession>A0A1T4P7P8</accession>
<protein>
    <recommendedName>
        <fullName evidence="1">GyrI-like small molecule binding domain-containing protein</fullName>
    </recommendedName>
</protein>
<dbReference type="AlphaFoldDB" id="A0A1T4P7P8"/>
<gene>
    <name evidence="2" type="ORF">SAMN02745110_01848</name>
</gene>
<reference evidence="2 3" key="1">
    <citation type="submission" date="2017-02" db="EMBL/GenBank/DDBJ databases">
        <authorList>
            <person name="Peterson S.W."/>
        </authorList>
    </citation>
    <scope>NUCLEOTIDE SEQUENCE [LARGE SCALE GENOMIC DNA]</scope>
    <source>
        <strain evidence="2 3">ATCC 17233</strain>
    </source>
</reference>
<dbReference type="Gene3D" id="3.20.80.10">
    <property type="entry name" value="Regulatory factor, effector binding domain"/>
    <property type="match status" value="1"/>
</dbReference>
<dbReference type="InterPro" id="IPR011256">
    <property type="entry name" value="Reg_factor_effector_dom_sf"/>
</dbReference>
<keyword evidence="3" id="KW-1185">Reference proteome</keyword>
<feature type="domain" description="GyrI-like small molecule binding" evidence="1">
    <location>
        <begin position="19"/>
        <end position="218"/>
    </location>
</feature>
<dbReference type="InterPro" id="IPR029442">
    <property type="entry name" value="GyrI-like"/>
</dbReference>